<sequence>MYKVKRNNSVKGFGIVKIPQIYNNVIFYENRIDLHKEDGFYEIMKPTKTNSQRYAPLTVDCLNDDTMEATYPIVDLTQEEIEADLALLKQDQILSFEQDTDELIKFMVGERSNEYLIAEKESREFKSFGYPEDDVPFSVSSDALANGYSNQEACDVIIQMSDNWRAAQMMIRSQRLSAKSKTKKAENVEELEEIKGEWEMFLNNLKGQLLQ</sequence>
<evidence type="ECO:0000313" key="2">
    <source>
        <dbReference type="Proteomes" id="UP000236724"/>
    </source>
</evidence>
<gene>
    <name evidence="1" type="ORF">MBHS_01124</name>
</gene>
<organism evidence="1 2">
    <name type="scientific">Candidatus Venteria ishoeyi</name>
    <dbReference type="NCBI Taxonomy" id="1899563"/>
    <lineage>
        <taxon>Bacteria</taxon>
        <taxon>Pseudomonadati</taxon>
        <taxon>Pseudomonadota</taxon>
        <taxon>Gammaproteobacteria</taxon>
        <taxon>Thiotrichales</taxon>
        <taxon>Thiotrichaceae</taxon>
        <taxon>Venteria</taxon>
    </lineage>
</organism>
<dbReference type="EMBL" id="FMSV02000181">
    <property type="protein sequence ID" value="SEH05271.1"/>
    <property type="molecule type" value="Genomic_DNA"/>
</dbReference>
<protein>
    <submittedName>
        <fullName evidence="1">Uncharacterized protein</fullName>
    </submittedName>
</protein>
<dbReference type="OrthoDB" id="7028207at2"/>
<keyword evidence="2" id="KW-1185">Reference proteome</keyword>
<evidence type="ECO:0000313" key="1">
    <source>
        <dbReference type="EMBL" id="SEH05271.1"/>
    </source>
</evidence>
<dbReference type="AlphaFoldDB" id="A0A1H6F7A9"/>
<dbReference type="RefSeq" id="WP_103919226.1">
    <property type="nucleotide sequence ID" value="NZ_FMSV02000181.1"/>
</dbReference>
<proteinExistence type="predicted"/>
<name>A0A1H6F7A9_9GAMM</name>
<dbReference type="Proteomes" id="UP000236724">
    <property type="component" value="Unassembled WGS sequence"/>
</dbReference>
<reference evidence="1 2" key="1">
    <citation type="submission" date="2016-10" db="EMBL/GenBank/DDBJ databases">
        <authorList>
            <person name="de Groot N.N."/>
        </authorList>
    </citation>
    <scope>NUCLEOTIDE SEQUENCE [LARGE SCALE GENOMIC DNA]</scope>
    <source>
        <strain evidence="1">MBHS1</strain>
    </source>
</reference>
<accession>A0A1H6F7A9</accession>